<dbReference type="CDD" id="cd00082">
    <property type="entry name" value="HisKA"/>
    <property type="match status" value="1"/>
</dbReference>
<dbReference type="SUPFAM" id="SSF47384">
    <property type="entry name" value="Homodimeric domain of signal transducing histidine kinase"/>
    <property type="match status" value="1"/>
</dbReference>
<dbReference type="PANTHER" id="PTHR42878">
    <property type="entry name" value="TWO-COMPONENT HISTIDINE KINASE"/>
    <property type="match status" value="1"/>
</dbReference>
<organism evidence="7 8">
    <name type="scientific">Psychrosphaera ytuae</name>
    <dbReference type="NCBI Taxonomy" id="2820710"/>
    <lineage>
        <taxon>Bacteria</taxon>
        <taxon>Pseudomonadati</taxon>
        <taxon>Pseudomonadota</taxon>
        <taxon>Gammaproteobacteria</taxon>
        <taxon>Alteromonadales</taxon>
        <taxon>Pseudoalteromonadaceae</taxon>
        <taxon>Psychrosphaera</taxon>
    </lineage>
</organism>
<dbReference type="PANTHER" id="PTHR42878:SF15">
    <property type="entry name" value="BACTERIOPHYTOCHROME"/>
    <property type="match status" value="1"/>
</dbReference>
<dbReference type="SUPFAM" id="SSF55874">
    <property type="entry name" value="ATPase domain of HSP90 chaperone/DNA topoisomerase II/histidine kinase"/>
    <property type="match status" value="1"/>
</dbReference>
<dbReference type="SMART" id="SM00388">
    <property type="entry name" value="HisKA"/>
    <property type="match status" value="1"/>
</dbReference>
<dbReference type="GO" id="GO:0000156">
    <property type="term" value="F:phosphorelay response regulator activity"/>
    <property type="evidence" value="ECO:0007669"/>
    <property type="project" value="TreeGrafter"/>
</dbReference>
<dbReference type="InterPro" id="IPR036890">
    <property type="entry name" value="HATPase_C_sf"/>
</dbReference>
<dbReference type="InterPro" id="IPR029016">
    <property type="entry name" value="GAF-like_dom_sf"/>
</dbReference>
<dbReference type="InterPro" id="IPR003594">
    <property type="entry name" value="HATPase_dom"/>
</dbReference>
<sequence length="530" mass="59287">MLAAPLPVDEEKRINLLHKLHVLDTGQDRFLQSLMALVKDSFGVETALISLVDTNRQWFKAKIGLEANSTGRDISFCGHAILNDSIFEISDARDDDRFKDNPLVTEAPFIRFYAGYPLLNDAELINEQNAVKRSAIGTQKHSSAIGTLCVISSTPKVLTEKERNMLSHFGHIANGYLVEKYAHFFSTPSHSFQQALANCHDQLIAVLDESGQLCFANKRFKTLLLNTETPFKAKLNGLPLIDSESHTLNAPTEQDCIYTLETCDGQSKYVNISYTSFQRTDNSSYVLMAIKDITDIQRNLDLLRKSNEELDNFTYIASHDLKSPLNAIGKLAGWIKEDIGDNLNEAAEKHLNLLTQRSNRMMALLDDLLEYSRVGRVNYKPSQTSLLSIFERIVNTVDIEGSITCNPVDMPMTIEAIPFATVMRNLIQNSAKHCDKPTCLVHIDVKQIENIYQITITDNGPGIPEHLIPKALQVFQTLRPRDQVEGTGIGLSLVEKIVQLHAGELSLSNNPEGGLVVQFTWPIKQIEPHS</sequence>
<dbReference type="InterPro" id="IPR050351">
    <property type="entry name" value="BphY/WalK/GraS-like"/>
</dbReference>
<dbReference type="InterPro" id="IPR003661">
    <property type="entry name" value="HisK_dim/P_dom"/>
</dbReference>
<dbReference type="InterPro" id="IPR005467">
    <property type="entry name" value="His_kinase_dom"/>
</dbReference>
<keyword evidence="4" id="KW-0808">Transferase</keyword>
<evidence type="ECO:0000256" key="3">
    <source>
        <dbReference type="ARBA" id="ARBA00022553"/>
    </source>
</evidence>
<comment type="catalytic activity">
    <reaction evidence="1">
        <text>ATP + protein L-histidine = ADP + protein N-phospho-L-histidine.</text>
        <dbReference type="EC" id="2.7.13.3"/>
    </reaction>
</comment>
<dbReference type="PROSITE" id="PS50109">
    <property type="entry name" value="HIS_KIN"/>
    <property type="match status" value="1"/>
</dbReference>
<dbReference type="KEGG" id="psym:J1N51_11085"/>
<evidence type="ECO:0000256" key="4">
    <source>
        <dbReference type="ARBA" id="ARBA00022679"/>
    </source>
</evidence>
<dbReference type="Gene3D" id="3.30.565.10">
    <property type="entry name" value="Histidine kinase-like ATPase, C-terminal domain"/>
    <property type="match status" value="1"/>
</dbReference>
<evidence type="ECO:0000256" key="2">
    <source>
        <dbReference type="ARBA" id="ARBA00012438"/>
    </source>
</evidence>
<dbReference type="InterPro" id="IPR036097">
    <property type="entry name" value="HisK_dim/P_sf"/>
</dbReference>
<dbReference type="Gene3D" id="1.10.287.130">
    <property type="match status" value="1"/>
</dbReference>
<dbReference type="Pfam" id="PF00512">
    <property type="entry name" value="HisKA"/>
    <property type="match status" value="1"/>
</dbReference>
<keyword evidence="8" id="KW-1185">Reference proteome</keyword>
<keyword evidence="5 7" id="KW-0418">Kinase</keyword>
<evidence type="ECO:0000313" key="8">
    <source>
        <dbReference type="Proteomes" id="UP000682739"/>
    </source>
</evidence>
<accession>A0A975D9V8</accession>
<feature type="domain" description="Histidine kinase" evidence="6">
    <location>
        <begin position="316"/>
        <end position="525"/>
    </location>
</feature>
<protein>
    <recommendedName>
        <fullName evidence="2">histidine kinase</fullName>
        <ecNumber evidence="2">2.7.13.3</ecNumber>
    </recommendedName>
</protein>
<name>A0A975D9V8_9GAMM</name>
<dbReference type="PRINTS" id="PR00344">
    <property type="entry name" value="BCTRLSENSOR"/>
</dbReference>
<proteinExistence type="predicted"/>
<evidence type="ECO:0000256" key="5">
    <source>
        <dbReference type="ARBA" id="ARBA00022777"/>
    </source>
</evidence>
<dbReference type="EMBL" id="CP072110">
    <property type="protein sequence ID" value="QTH63275.1"/>
    <property type="molecule type" value="Genomic_DNA"/>
</dbReference>
<dbReference type="GO" id="GO:0000155">
    <property type="term" value="F:phosphorelay sensor kinase activity"/>
    <property type="evidence" value="ECO:0007669"/>
    <property type="project" value="InterPro"/>
</dbReference>
<dbReference type="CDD" id="cd00075">
    <property type="entry name" value="HATPase"/>
    <property type="match status" value="1"/>
</dbReference>
<dbReference type="RefSeq" id="WP_208831332.1">
    <property type="nucleotide sequence ID" value="NZ_CP072110.1"/>
</dbReference>
<dbReference type="Proteomes" id="UP000682739">
    <property type="component" value="Chromosome"/>
</dbReference>
<dbReference type="Pfam" id="PF02518">
    <property type="entry name" value="HATPase_c"/>
    <property type="match status" value="1"/>
</dbReference>
<evidence type="ECO:0000313" key="7">
    <source>
        <dbReference type="EMBL" id="QTH63275.1"/>
    </source>
</evidence>
<evidence type="ECO:0000256" key="1">
    <source>
        <dbReference type="ARBA" id="ARBA00000085"/>
    </source>
</evidence>
<dbReference type="SMART" id="SM00387">
    <property type="entry name" value="HATPase_c"/>
    <property type="match status" value="1"/>
</dbReference>
<dbReference type="AlphaFoldDB" id="A0A975D9V8"/>
<dbReference type="InterPro" id="IPR003018">
    <property type="entry name" value="GAF"/>
</dbReference>
<dbReference type="InterPro" id="IPR004358">
    <property type="entry name" value="Sig_transdc_His_kin-like_C"/>
</dbReference>
<reference evidence="7" key="1">
    <citation type="submission" date="2021-03" db="EMBL/GenBank/DDBJ databases">
        <title>Description of Psychrosphaera ytuae sp. nov. isolated from deep sea sediment of South China Sea.</title>
        <authorList>
            <person name="Zhang J."/>
            <person name="Xu X.-D."/>
        </authorList>
    </citation>
    <scope>NUCLEOTIDE SEQUENCE</scope>
    <source>
        <strain evidence="7">MTZ26</strain>
    </source>
</reference>
<dbReference type="Gene3D" id="3.30.450.40">
    <property type="match status" value="1"/>
</dbReference>
<gene>
    <name evidence="7" type="ORF">J1N51_11085</name>
</gene>
<evidence type="ECO:0000259" key="6">
    <source>
        <dbReference type="PROSITE" id="PS50109"/>
    </source>
</evidence>
<dbReference type="SMART" id="SM00065">
    <property type="entry name" value="GAF"/>
    <property type="match status" value="1"/>
</dbReference>
<dbReference type="SUPFAM" id="SSF55781">
    <property type="entry name" value="GAF domain-like"/>
    <property type="match status" value="1"/>
</dbReference>
<dbReference type="EC" id="2.7.13.3" evidence="2"/>
<dbReference type="GO" id="GO:0030295">
    <property type="term" value="F:protein kinase activator activity"/>
    <property type="evidence" value="ECO:0007669"/>
    <property type="project" value="TreeGrafter"/>
</dbReference>
<dbReference type="Pfam" id="PF01590">
    <property type="entry name" value="GAF"/>
    <property type="match status" value="1"/>
</dbReference>
<dbReference type="GO" id="GO:0007234">
    <property type="term" value="P:osmosensory signaling via phosphorelay pathway"/>
    <property type="evidence" value="ECO:0007669"/>
    <property type="project" value="TreeGrafter"/>
</dbReference>
<keyword evidence="3" id="KW-0597">Phosphoprotein</keyword>